<evidence type="ECO:0000256" key="1">
    <source>
        <dbReference type="SAM" id="Phobius"/>
    </source>
</evidence>
<comment type="caution">
    <text evidence="2">The sequence shown here is derived from an EMBL/GenBank/DDBJ whole genome shotgun (WGS) entry which is preliminary data.</text>
</comment>
<dbReference type="Proteomes" id="UP000641646">
    <property type="component" value="Unassembled WGS sequence"/>
</dbReference>
<proteinExistence type="predicted"/>
<evidence type="ECO:0000313" key="3">
    <source>
        <dbReference type="Proteomes" id="UP000641646"/>
    </source>
</evidence>
<keyword evidence="1" id="KW-0472">Membrane</keyword>
<keyword evidence="3" id="KW-1185">Reference proteome</keyword>
<keyword evidence="1" id="KW-0812">Transmembrane</keyword>
<dbReference type="EMBL" id="JACJPW010000172">
    <property type="protein sequence ID" value="MBD2186170.1"/>
    <property type="molecule type" value="Genomic_DNA"/>
</dbReference>
<reference evidence="2" key="2">
    <citation type="submission" date="2020-08" db="EMBL/GenBank/DDBJ databases">
        <authorList>
            <person name="Chen M."/>
            <person name="Teng W."/>
            <person name="Zhao L."/>
            <person name="Hu C."/>
            <person name="Zhou Y."/>
            <person name="Han B."/>
            <person name="Song L."/>
            <person name="Shu W."/>
        </authorList>
    </citation>
    <scope>NUCLEOTIDE SEQUENCE</scope>
    <source>
        <strain evidence="2">FACHB-1375</strain>
    </source>
</reference>
<evidence type="ECO:0000313" key="2">
    <source>
        <dbReference type="EMBL" id="MBD2186170.1"/>
    </source>
</evidence>
<dbReference type="RefSeq" id="WP_190475227.1">
    <property type="nucleotide sequence ID" value="NZ_JACJPW010000172.1"/>
</dbReference>
<gene>
    <name evidence="2" type="ORF">H6G03_34800</name>
</gene>
<protein>
    <submittedName>
        <fullName evidence="2">Uncharacterized protein</fullName>
    </submittedName>
</protein>
<sequence length="216" mass="24613">MRPDLQGLEITKGELKHLSGVSANAVIRPPKLRKFLSEVLHTLLLISLISVSNFILILAFPDHRLVLIAIHAFFGAVLVIQDIIKIFLSLKHRHFINLIDDVERFNITIKGIDINDQIEAAGNPGVRLQDRERVIQALKLTREDIIRALKTEKVLRENEQFIKINPELFANNLTALAALQVDEQASEYGRYLNEAFQIGLSIQDEMKKLQKQHITE</sequence>
<name>A0A926ZKM2_9CYAN</name>
<organism evidence="2 3">
    <name type="scientific">Aerosakkonema funiforme FACHB-1375</name>
    <dbReference type="NCBI Taxonomy" id="2949571"/>
    <lineage>
        <taxon>Bacteria</taxon>
        <taxon>Bacillati</taxon>
        <taxon>Cyanobacteriota</taxon>
        <taxon>Cyanophyceae</taxon>
        <taxon>Oscillatoriophycideae</taxon>
        <taxon>Aerosakkonematales</taxon>
        <taxon>Aerosakkonemataceae</taxon>
        <taxon>Aerosakkonema</taxon>
    </lineage>
</organism>
<keyword evidence="1" id="KW-1133">Transmembrane helix</keyword>
<accession>A0A926ZKM2</accession>
<feature type="transmembrane region" description="Helical" evidence="1">
    <location>
        <begin position="66"/>
        <end position="88"/>
    </location>
</feature>
<feature type="transmembrane region" description="Helical" evidence="1">
    <location>
        <begin position="39"/>
        <end position="60"/>
    </location>
</feature>
<reference evidence="2" key="1">
    <citation type="journal article" date="2015" name="ISME J.">
        <title>Draft Genome Sequence of Streptomyces incarnatus NRRL8089, which Produces the Nucleoside Antibiotic Sinefungin.</title>
        <authorList>
            <person name="Oshima K."/>
            <person name="Hattori M."/>
            <person name="Shimizu H."/>
            <person name="Fukuda K."/>
            <person name="Nemoto M."/>
            <person name="Inagaki K."/>
            <person name="Tamura T."/>
        </authorList>
    </citation>
    <scope>NUCLEOTIDE SEQUENCE</scope>
    <source>
        <strain evidence="2">FACHB-1375</strain>
    </source>
</reference>
<dbReference type="AlphaFoldDB" id="A0A926ZKM2"/>